<protein>
    <submittedName>
        <fullName evidence="3">AAA family ATPase</fullName>
    </submittedName>
    <submittedName>
        <fullName evidence="4">HD domain protein</fullName>
    </submittedName>
</protein>
<dbReference type="EMBL" id="JAWRCO010000001">
    <property type="protein sequence ID" value="MDW6002507.1"/>
    <property type="molecule type" value="Genomic_DNA"/>
</dbReference>
<feature type="domain" description="HD" evidence="2">
    <location>
        <begin position="52"/>
        <end position="149"/>
    </location>
</feature>
<name>A0A1Y6J0Z1_9VIBR</name>
<sequence length="422" mass="47992">MSKLQSWLNGLTKDATPDFEECLDWLGVFFPLLSRLSETPQDSQWHGEGNVAIHTEMVLQSLYRLLQSQAQHIDGEKRQALILGAVFHDIAKPLTTRTKVINGQERIVSPGHEERGAGYLAPRLPKLGLNYPVAHQILGLVGYHQRPKLLVVRNADYAAYLSLALDVDPELMYWMEMADMLGRSCDDQDKQLDLLAQFRLFNETYDLWQTEVSPVQSIWQSVQTHQSEQAQVYLNGYAVSLLARGEITQPEEAIAKTYAHCGSYSNLYVMCGISGSGKSTWIKKNLPDCQVISLDDIREEINGRRASQKNLGQILQLARNRLKSALAKRQDVVWDATNLRYDFRKIIGDFGRSYGALITLVVFHIEEKTFRKNDRNRRHTVGDEILNGQMESLQYPSFTEGHRMLIIGERGETLAQYGCFID</sequence>
<evidence type="ECO:0000313" key="4">
    <source>
        <dbReference type="EMBL" id="SMS01963.1"/>
    </source>
</evidence>
<dbReference type="AlphaFoldDB" id="A0A1Y6J0Z1"/>
<accession>A0A1Y6J0Z1</accession>
<evidence type="ECO:0000259" key="2">
    <source>
        <dbReference type="Pfam" id="PF01966"/>
    </source>
</evidence>
<keyword evidence="6" id="KW-1185">Reference proteome</keyword>
<dbReference type="GO" id="GO:0000166">
    <property type="term" value="F:nucleotide binding"/>
    <property type="evidence" value="ECO:0007669"/>
    <property type="project" value="UniProtKB-KW"/>
</dbReference>
<evidence type="ECO:0000313" key="6">
    <source>
        <dbReference type="Proteomes" id="UP001283366"/>
    </source>
</evidence>
<evidence type="ECO:0000313" key="5">
    <source>
        <dbReference type="Proteomes" id="UP000196125"/>
    </source>
</evidence>
<reference evidence="4 5" key="1">
    <citation type="submission" date="2017-05" db="EMBL/GenBank/DDBJ databases">
        <authorList>
            <person name="Song R."/>
            <person name="Chenine A.L."/>
            <person name="Ruprecht R.M."/>
        </authorList>
    </citation>
    <scope>NUCLEOTIDE SEQUENCE [LARGE SCALE GENOMIC DNA]</scope>
    <source>
        <strain evidence="4 5">CECT 7927</strain>
    </source>
</reference>
<dbReference type="RefSeq" id="WP_087481982.1">
    <property type="nucleotide sequence ID" value="NZ_AP024883.1"/>
</dbReference>
<dbReference type="Gene3D" id="1.10.3090.10">
    <property type="entry name" value="cca-adding enzyme, domain 2"/>
    <property type="match status" value="1"/>
</dbReference>
<reference evidence="3 6" key="2">
    <citation type="submission" date="2023-11" db="EMBL/GenBank/DDBJ databases">
        <title>Plant-associative lifestyle of Vibrio porteresiae and its evolutionary dynamics.</title>
        <authorList>
            <person name="Rameshkumar N."/>
            <person name="Kirti K."/>
        </authorList>
    </citation>
    <scope>NUCLEOTIDE SEQUENCE [LARGE SCALE GENOMIC DNA]</scope>
    <source>
        <strain evidence="3 6">MSSRF38</strain>
    </source>
</reference>
<proteinExistence type="predicted"/>
<dbReference type="Proteomes" id="UP001283366">
    <property type="component" value="Unassembled WGS sequence"/>
</dbReference>
<dbReference type="EMBL" id="FXXI01000007">
    <property type="protein sequence ID" value="SMS01963.1"/>
    <property type="molecule type" value="Genomic_DNA"/>
</dbReference>
<organism evidence="4 5">
    <name type="scientific">Vibrio mangrovi</name>
    <dbReference type="NCBI Taxonomy" id="474394"/>
    <lineage>
        <taxon>Bacteria</taxon>
        <taxon>Pseudomonadati</taxon>
        <taxon>Pseudomonadota</taxon>
        <taxon>Gammaproteobacteria</taxon>
        <taxon>Vibrionales</taxon>
        <taxon>Vibrionaceae</taxon>
        <taxon>Vibrio</taxon>
    </lineage>
</organism>
<evidence type="ECO:0000313" key="3">
    <source>
        <dbReference type="EMBL" id="MDW6002507.1"/>
    </source>
</evidence>
<dbReference type="Pfam" id="PF13671">
    <property type="entry name" value="AAA_33"/>
    <property type="match status" value="1"/>
</dbReference>
<dbReference type="CDD" id="cd00077">
    <property type="entry name" value="HDc"/>
    <property type="match status" value="1"/>
</dbReference>
<keyword evidence="1" id="KW-0547">Nucleotide-binding</keyword>
<dbReference type="SUPFAM" id="SSF52540">
    <property type="entry name" value="P-loop containing nucleoside triphosphate hydrolases"/>
    <property type="match status" value="1"/>
</dbReference>
<dbReference type="InterPro" id="IPR006674">
    <property type="entry name" value="HD_domain"/>
</dbReference>
<dbReference type="OrthoDB" id="9805698at2"/>
<gene>
    <name evidence="3" type="ORF">SBX37_06480</name>
    <name evidence="4" type="ORF">VIM7927_03274</name>
</gene>
<dbReference type="Pfam" id="PF01966">
    <property type="entry name" value="HD"/>
    <property type="match status" value="1"/>
</dbReference>
<dbReference type="Gene3D" id="3.40.50.300">
    <property type="entry name" value="P-loop containing nucleotide triphosphate hydrolases"/>
    <property type="match status" value="1"/>
</dbReference>
<dbReference type="PANTHER" id="PTHR47545:SF1">
    <property type="entry name" value="MULTIFUNCTIONAL CCA PROTEIN"/>
    <property type="match status" value="1"/>
</dbReference>
<dbReference type="Proteomes" id="UP000196125">
    <property type="component" value="Unassembled WGS sequence"/>
</dbReference>
<dbReference type="SUPFAM" id="SSF109604">
    <property type="entry name" value="HD-domain/PDEase-like"/>
    <property type="match status" value="1"/>
</dbReference>
<dbReference type="InterPro" id="IPR003607">
    <property type="entry name" value="HD/PDEase_dom"/>
</dbReference>
<dbReference type="InterPro" id="IPR050124">
    <property type="entry name" value="tRNA_CCA-adding_enzyme"/>
</dbReference>
<evidence type="ECO:0000256" key="1">
    <source>
        <dbReference type="ARBA" id="ARBA00022741"/>
    </source>
</evidence>
<dbReference type="InterPro" id="IPR027417">
    <property type="entry name" value="P-loop_NTPase"/>
</dbReference>
<dbReference type="PANTHER" id="PTHR47545">
    <property type="entry name" value="MULTIFUNCTIONAL CCA PROTEIN"/>
    <property type="match status" value="1"/>
</dbReference>